<dbReference type="InterPro" id="IPR038062">
    <property type="entry name" value="ScdA-like_N_sf"/>
</dbReference>
<dbReference type="STRING" id="112901.SAMN04488500_11858"/>
<dbReference type="PANTHER" id="PTHR30006">
    <property type="entry name" value="THIAMINE-BINDING PERIPLASMIC PROTEIN-RELATED"/>
    <property type="match status" value="1"/>
</dbReference>
<gene>
    <name evidence="3" type="ORF">SAMN04488500_11858</name>
</gene>
<feature type="domain" description="DUF1858" evidence="2">
    <location>
        <begin position="4"/>
        <end position="62"/>
    </location>
</feature>
<evidence type="ECO:0000313" key="3">
    <source>
        <dbReference type="EMBL" id="SMD00943.1"/>
    </source>
</evidence>
<dbReference type="SUPFAM" id="SSF53850">
    <property type="entry name" value="Periplasmic binding protein-like II"/>
    <property type="match status" value="1"/>
</dbReference>
<sequence>MELIQPTMTIAEIITTYPETREVFINNGFSIFADDTVIKQLGVVLKLKTALKSKGINLGSFIVLLEEKIAEKERYKNLETTVLDNSSEHLNMLSLLPCPLKVPMQSELKLFLDYLREEKNLPLNYCIESFFNEHLDYEDYLEHFEGPDEIPDIIMTVGYSFFYKNFMERFVTKGVFADVINRPVNSHFAEAGMIDPDGHFTVIGANVLVMVVDKNRLGSIPMPQTWGDLLRPEYEKKVVMRGHGDIFCDVVQLNYYKDFGVVGVEQLGRSVKCGLHPAQMVKELTSNRKDVPPIHIMPYFFYKTMKESEHITIVWPEEGILAYPVSVLIKADKMQELHELADYLTGSQIARICADAYFPAVHAEVKVNLPEHVRLKWLGWDFIKNNDIEYLVNTMNDTFMSVYRAGGKEGCS</sequence>
<dbReference type="Gene3D" id="3.40.190.10">
    <property type="entry name" value="Periplasmic binding protein-like II"/>
    <property type="match status" value="2"/>
</dbReference>
<dbReference type="RefSeq" id="WP_084577327.1">
    <property type="nucleotide sequence ID" value="NZ_CP155572.1"/>
</dbReference>
<dbReference type="AlphaFoldDB" id="A0A1W2DU27"/>
<evidence type="ECO:0000259" key="2">
    <source>
        <dbReference type="Pfam" id="PF08984"/>
    </source>
</evidence>
<reference evidence="3 4" key="1">
    <citation type="submission" date="2017-04" db="EMBL/GenBank/DDBJ databases">
        <authorList>
            <person name="Afonso C.L."/>
            <person name="Miller P.J."/>
            <person name="Scott M.A."/>
            <person name="Spackman E."/>
            <person name="Goraichik I."/>
            <person name="Dimitrov K.M."/>
            <person name="Suarez D.L."/>
            <person name="Swayne D.E."/>
        </authorList>
    </citation>
    <scope>NUCLEOTIDE SEQUENCE [LARGE SCALE GENOMIC DNA]</scope>
    <source>
        <strain evidence="3 4">DSM 5090</strain>
    </source>
</reference>
<keyword evidence="1" id="KW-0732">Signal</keyword>
<accession>A0A1W2DU27</accession>
<dbReference type="InterPro" id="IPR015077">
    <property type="entry name" value="DUF1858"/>
</dbReference>
<organism evidence="3 4">
    <name type="scientific">Sporomusa malonica</name>
    <dbReference type="NCBI Taxonomy" id="112901"/>
    <lineage>
        <taxon>Bacteria</taxon>
        <taxon>Bacillati</taxon>
        <taxon>Bacillota</taxon>
        <taxon>Negativicutes</taxon>
        <taxon>Selenomonadales</taxon>
        <taxon>Sporomusaceae</taxon>
        <taxon>Sporomusa</taxon>
    </lineage>
</organism>
<dbReference type="PANTHER" id="PTHR30006:SF2">
    <property type="entry name" value="ABC TRANSPORTER SUBSTRATE-BINDING PROTEIN"/>
    <property type="match status" value="1"/>
</dbReference>
<evidence type="ECO:0000256" key="1">
    <source>
        <dbReference type="ARBA" id="ARBA00022729"/>
    </source>
</evidence>
<dbReference type="SUPFAM" id="SSF140683">
    <property type="entry name" value="SP0561-like"/>
    <property type="match status" value="1"/>
</dbReference>
<dbReference type="Pfam" id="PF13343">
    <property type="entry name" value="SBP_bac_6"/>
    <property type="match status" value="1"/>
</dbReference>
<keyword evidence="4" id="KW-1185">Reference proteome</keyword>
<dbReference type="Proteomes" id="UP000192738">
    <property type="component" value="Unassembled WGS sequence"/>
</dbReference>
<name>A0A1W2DU27_9FIRM</name>
<protein>
    <submittedName>
        <fullName evidence="3">ABC-type Fe3+ transport system, substrate-binding protein</fullName>
    </submittedName>
</protein>
<proteinExistence type="predicted"/>
<dbReference type="Pfam" id="PF08984">
    <property type="entry name" value="DUF1858"/>
    <property type="match status" value="1"/>
</dbReference>
<dbReference type="EMBL" id="FWXI01000018">
    <property type="protein sequence ID" value="SMD00943.1"/>
    <property type="molecule type" value="Genomic_DNA"/>
</dbReference>
<dbReference type="OrthoDB" id="179400at2"/>
<dbReference type="Gene3D" id="1.10.3910.10">
    <property type="entry name" value="SP0561-like"/>
    <property type="match status" value="1"/>
</dbReference>
<evidence type="ECO:0000313" key="4">
    <source>
        <dbReference type="Proteomes" id="UP000192738"/>
    </source>
</evidence>